<dbReference type="GO" id="GO:0004674">
    <property type="term" value="F:protein serine/threonine kinase activity"/>
    <property type="evidence" value="ECO:0007669"/>
    <property type="project" value="TreeGrafter"/>
</dbReference>
<keyword evidence="3" id="KW-0418">Kinase</keyword>
<evidence type="ECO:0000256" key="3">
    <source>
        <dbReference type="ARBA" id="ARBA00022777"/>
    </source>
</evidence>
<dbReference type="Proteomes" id="UP000075502">
    <property type="component" value="Unassembled WGS sequence"/>
</dbReference>
<name>A0A150TYW9_SORCE</name>
<gene>
    <name evidence="6" type="ORF">BE21_15405</name>
</gene>
<evidence type="ECO:0000313" key="6">
    <source>
        <dbReference type="EMBL" id="KYG09899.1"/>
    </source>
</evidence>
<reference evidence="6 7" key="1">
    <citation type="submission" date="2014-02" db="EMBL/GenBank/DDBJ databases">
        <title>The small core and large imbalanced accessory genome model reveals a collaborative survival strategy of Sorangium cellulosum strains in nature.</title>
        <authorList>
            <person name="Han K."/>
            <person name="Peng R."/>
            <person name="Blom J."/>
            <person name="Li Y.-Z."/>
        </authorList>
    </citation>
    <scope>NUCLEOTIDE SEQUENCE [LARGE SCALE GENOMIC DNA]</scope>
    <source>
        <strain evidence="6 7">So0007-03</strain>
    </source>
</reference>
<accession>A0A150TYW9</accession>
<evidence type="ECO:0000256" key="2">
    <source>
        <dbReference type="ARBA" id="ARBA00022679"/>
    </source>
</evidence>
<organism evidence="6 7">
    <name type="scientific">Sorangium cellulosum</name>
    <name type="common">Polyangium cellulosum</name>
    <dbReference type="NCBI Taxonomy" id="56"/>
    <lineage>
        <taxon>Bacteria</taxon>
        <taxon>Pseudomonadati</taxon>
        <taxon>Myxococcota</taxon>
        <taxon>Polyangia</taxon>
        <taxon>Polyangiales</taxon>
        <taxon>Polyangiaceae</taxon>
        <taxon>Sorangium</taxon>
    </lineage>
</organism>
<dbReference type="Pfam" id="PF13657">
    <property type="entry name" value="Couple_hipA"/>
    <property type="match status" value="1"/>
</dbReference>
<comment type="similarity">
    <text evidence="1">Belongs to the HipA Ser/Thr kinase family.</text>
</comment>
<evidence type="ECO:0008006" key="8">
    <source>
        <dbReference type="Google" id="ProtNLM"/>
    </source>
</evidence>
<proteinExistence type="inferred from homology"/>
<evidence type="ECO:0000256" key="1">
    <source>
        <dbReference type="ARBA" id="ARBA00010164"/>
    </source>
</evidence>
<evidence type="ECO:0000259" key="5">
    <source>
        <dbReference type="Pfam" id="PF13657"/>
    </source>
</evidence>
<keyword evidence="2" id="KW-0808">Transferase</keyword>
<dbReference type="InterPro" id="IPR052028">
    <property type="entry name" value="HipA_Ser/Thr_kinase"/>
</dbReference>
<evidence type="ECO:0000313" key="7">
    <source>
        <dbReference type="Proteomes" id="UP000075502"/>
    </source>
</evidence>
<dbReference type="GO" id="GO:0005829">
    <property type="term" value="C:cytosol"/>
    <property type="evidence" value="ECO:0007669"/>
    <property type="project" value="TreeGrafter"/>
</dbReference>
<comment type="caution">
    <text evidence="6">The sequence shown here is derived from an EMBL/GenBank/DDBJ whole genome shotgun (WGS) entry which is preliminary data.</text>
</comment>
<dbReference type="NCBIfam" id="TIGR03071">
    <property type="entry name" value="couple_hipA"/>
    <property type="match status" value="1"/>
</dbReference>
<sequence>MMLRVLLRDASVGMIERHQDGRVVFRFDEAYLAFPDRPVLGRWFEDHLAPPLEYTGQSGRLPPFFQNYLPEEDSALRTLLARKAGVRENQELPLLAVLGGDLPGAIVVRAEDPVAGGGELDEPAPSSPAEDEALRFSLAGMQLKFSVLQQETRFTLPVAGQGGRWIVKLPDRRYPRVPENEYSMLAWAREAGISVPDFNLVQVSDIQGLPDELRFDETLALAIRRFDRDEQGTRIHQEDFAQVLNVRPRDKYKGHNYATIANIVRTVSGEADYEELVRRLVFVVLSGNADAHLKNWSLVYPDGRRARLSPAYDLVSTIAYGPGLDQRLALRLSGEKEFSRVTRAHFERLAERIKASPELTSDIVSETALRVRDAWSRLRGSLPIAPGAREALDQHLNTSQL</sequence>
<dbReference type="EMBL" id="JEME01000529">
    <property type="protein sequence ID" value="KYG09899.1"/>
    <property type="molecule type" value="Genomic_DNA"/>
</dbReference>
<dbReference type="InterPro" id="IPR017508">
    <property type="entry name" value="HipA_N1"/>
</dbReference>
<protein>
    <recommendedName>
        <fullName evidence="8">Phosphatidylinositol kinase</fullName>
    </recommendedName>
</protein>
<feature type="domain" description="HipA-like C-terminal" evidence="4">
    <location>
        <begin position="136"/>
        <end position="375"/>
    </location>
</feature>
<dbReference type="AlphaFoldDB" id="A0A150TYW9"/>
<feature type="domain" description="HipA N-terminal subdomain 1" evidence="5">
    <location>
        <begin position="3"/>
        <end position="108"/>
    </location>
</feature>
<dbReference type="Gene3D" id="1.10.1070.20">
    <property type="match status" value="1"/>
</dbReference>
<dbReference type="Pfam" id="PF07804">
    <property type="entry name" value="HipA_C"/>
    <property type="match status" value="1"/>
</dbReference>
<dbReference type="PANTHER" id="PTHR37419:SF1">
    <property type="entry name" value="SERINE_THREONINE-PROTEIN KINASE TOXIN HIPA"/>
    <property type="match status" value="1"/>
</dbReference>
<evidence type="ECO:0000259" key="4">
    <source>
        <dbReference type="Pfam" id="PF07804"/>
    </source>
</evidence>
<dbReference type="InterPro" id="IPR012893">
    <property type="entry name" value="HipA-like_C"/>
</dbReference>
<dbReference type="PANTHER" id="PTHR37419">
    <property type="entry name" value="SERINE/THREONINE-PROTEIN KINASE TOXIN HIPA"/>
    <property type="match status" value="1"/>
</dbReference>